<dbReference type="PANTHER" id="PTHR44520:SF1">
    <property type="entry name" value="TWO-COMPONENT SYSTEM REGULATORY PROTEIN"/>
    <property type="match status" value="1"/>
</dbReference>
<protein>
    <submittedName>
        <fullName evidence="3">Response regulator</fullName>
    </submittedName>
</protein>
<dbReference type="PROSITE" id="PS50110">
    <property type="entry name" value="RESPONSE_REGULATORY"/>
    <property type="match status" value="1"/>
</dbReference>
<name>A0ABV0J342_9CYAN</name>
<dbReference type="PANTHER" id="PTHR44520">
    <property type="entry name" value="RESPONSE REGULATOR RCP1-RELATED"/>
    <property type="match status" value="1"/>
</dbReference>
<dbReference type="InterPro" id="IPR011006">
    <property type="entry name" value="CheY-like_superfamily"/>
</dbReference>
<dbReference type="SUPFAM" id="SSF52172">
    <property type="entry name" value="CheY-like"/>
    <property type="match status" value="1"/>
</dbReference>
<dbReference type="InterPro" id="IPR052893">
    <property type="entry name" value="TCS_response_regulator"/>
</dbReference>
<reference evidence="3 4" key="1">
    <citation type="submission" date="2022-04" db="EMBL/GenBank/DDBJ databases">
        <title>Positive selection, recombination, and allopatry shape intraspecific diversity of widespread and dominant cyanobacteria.</title>
        <authorList>
            <person name="Wei J."/>
            <person name="Shu W."/>
            <person name="Hu C."/>
        </authorList>
    </citation>
    <scope>NUCLEOTIDE SEQUENCE [LARGE SCALE GENOMIC DNA]</scope>
    <source>
        <strain evidence="3 4">GB2-A4</strain>
    </source>
</reference>
<accession>A0ABV0J342</accession>
<dbReference type="SMART" id="SM00448">
    <property type="entry name" value="REC"/>
    <property type="match status" value="1"/>
</dbReference>
<comment type="caution">
    <text evidence="3">The sequence shown here is derived from an EMBL/GenBank/DDBJ whole genome shotgun (WGS) entry which is preliminary data.</text>
</comment>
<keyword evidence="4" id="KW-1185">Reference proteome</keyword>
<dbReference type="CDD" id="cd17557">
    <property type="entry name" value="REC_Rcp-like"/>
    <property type="match status" value="1"/>
</dbReference>
<dbReference type="RefSeq" id="WP_190431923.1">
    <property type="nucleotide sequence ID" value="NZ_JAMPKM010000001.1"/>
</dbReference>
<keyword evidence="1" id="KW-0597">Phosphoprotein</keyword>
<evidence type="ECO:0000256" key="1">
    <source>
        <dbReference type="PROSITE-ProRule" id="PRU00169"/>
    </source>
</evidence>
<evidence type="ECO:0000313" key="3">
    <source>
        <dbReference type="EMBL" id="MEP0816180.1"/>
    </source>
</evidence>
<evidence type="ECO:0000313" key="4">
    <source>
        <dbReference type="Proteomes" id="UP001464891"/>
    </source>
</evidence>
<dbReference type="Gene3D" id="3.40.50.2300">
    <property type="match status" value="1"/>
</dbReference>
<feature type="modified residue" description="4-aspartylphosphate" evidence="1">
    <location>
        <position position="69"/>
    </location>
</feature>
<sequence length="151" mass="16865">MISSTSGSVLLVEDDPNDVLLIQRAFTKANLPAPMQVLDNGEAAVLYLSGQDPYRDRHQHPLPSLVLLDLKLPRRSGHEVLAWLRQQPELKRLPVIVLTSSQEMGDVNRAYDLGANSYLVKPVAFNALLDIVKTLDLYWMNLNQAPTLAHD</sequence>
<organism evidence="3 4">
    <name type="scientific">Trichocoleus desertorum GB2-A4</name>
    <dbReference type="NCBI Taxonomy" id="2933944"/>
    <lineage>
        <taxon>Bacteria</taxon>
        <taxon>Bacillati</taxon>
        <taxon>Cyanobacteriota</taxon>
        <taxon>Cyanophyceae</taxon>
        <taxon>Leptolyngbyales</taxon>
        <taxon>Trichocoleusaceae</taxon>
        <taxon>Trichocoleus</taxon>
    </lineage>
</organism>
<dbReference type="Pfam" id="PF00072">
    <property type="entry name" value="Response_reg"/>
    <property type="match status" value="1"/>
</dbReference>
<gene>
    <name evidence="3" type="ORF">NC998_03610</name>
</gene>
<evidence type="ECO:0000259" key="2">
    <source>
        <dbReference type="PROSITE" id="PS50110"/>
    </source>
</evidence>
<dbReference type="Proteomes" id="UP001464891">
    <property type="component" value="Unassembled WGS sequence"/>
</dbReference>
<dbReference type="InterPro" id="IPR001789">
    <property type="entry name" value="Sig_transdc_resp-reg_receiver"/>
</dbReference>
<proteinExistence type="predicted"/>
<feature type="domain" description="Response regulatory" evidence="2">
    <location>
        <begin position="8"/>
        <end position="136"/>
    </location>
</feature>
<dbReference type="EMBL" id="JAMPKM010000001">
    <property type="protein sequence ID" value="MEP0816180.1"/>
    <property type="molecule type" value="Genomic_DNA"/>
</dbReference>